<dbReference type="AlphaFoldDB" id="A0A4Y2AZM6"/>
<keyword evidence="2" id="KW-1185">Reference proteome</keyword>
<protein>
    <submittedName>
        <fullName evidence="1">Uncharacterized protein</fullName>
    </submittedName>
</protein>
<dbReference type="EMBL" id="BGPR01000043">
    <property type="protein sequence ID" value="GBL85542.1"/>
    <property type="molecule type" value="Genomic_DNA"/>
</dbReference>
<gene>
    <name evidence="1" type="ORF">AVEN_34697_1</name>
</gene>
<reference evidence="1 2" key="1">
    <citation type="journal article" date="2019" name="Sci. Rep.">
        <title>Orb-weaving spider Araneus ventricosus genome elucidates the spidroin gene catalogue.</title>
        <authorList>
            <person name="Kono N."/>
            <person name="Nakamura H."/>
            <person name="Ohtoshi R."/>
            <person name="Moran D.A.P."/>
            <person name="Shinohara A."/>
            <person name="Yoshida Y."/>
            <person name="Fujiwara M."/>
            <person name="Mori M."/>
            <person name="Tomita M."/>
            <person name="Arakawa K."/>
        </authorList>
    </citation>
    <scope>NUCLEOTIDE SEQUENCE [LARGE SCALE GENOMIC DNA]</scope>
</reference>
<name>A0A4Y2AZM6_ARAVE</name>
<dbReference type="Proteomes" id="UP000499080">
    <property type="component" value="Unassembled WGS sequence"/>
</dbReference>
<evidence type="ECO:0000313" key="1">
    <source>
        <dbReference type="EMBL" id="GBL85542.1"/>
    </source>
</evidence>
<comment type="caution">
    <text evidence="1">The sequence shown here is derived from an EMBL/GenBank/DDBJ whole genome shotgun (WGS) entry which is preliminary data.</text>
</comment>
<sequence>MRALTTSLPRDMMIAGQWNPTESGANLELKRCPTLRQLPRRGIYASLSTDWIFKRHPVISHSWREAIRSFLFFDFVAPNQLPPTFREV</sequence>
<proteinExistence type="predicted"/>
<evidence type="ECO:0000313" key="2">
    <source>
        <dbReference type="Proteomes" id="UP000499080"/>
    </source>
</evidence>
<organism evidence="1 2">
    <name type="scientific">Araneus ventricosus</name>
    <name type="common">Orbweaver spider</name>
    <name type="synonym">Epeira ventricosa</name>
    <dbReference type="NCBI Taxonomy" id="182803"/>
    <lineage>
        <taxon>Eukaryota</taxon>
        <taxon>Metazoa</taxon>
        <taxon>Ecdysozoa</taxon>
        <taxon>Arthropoda</taxon>
        <taxon>Chelicerata</taxon>
        <taxon>Arachnida</taxon>
        <taxon>Araneae</taxon>
        <taxon>Araneomorphae</taxon>
        <taxon>Entelegynae</taxon>
        <taxon>Araneoidea</taxon>
        <taxon>Araneidae</taxon>
        <taxon>Araneus</taxon>
    </lineage>
</organism>
<accession>A0A4Y2AZM6</accession>